<reference evidence="1 2" key="1">
    <citation type="submission" date="2019-07" db="EMBL/GenBank/DDBJ databases">
        <title>The pathways for chlorine oxyanion respiration interact through the shared metabolite chlorate.</title>
        <authorList>
            <person name="Barnum T.P."/>
            <person name="Cheng Y."/>
            <person name="Hill K.A."/>
            <person name="Lucas L.N."/>
            <person name="Carlson H.K."/>
            <person name="Coates J.D."/>
        </authorList>
    </citation>
    <scope>NUCLEOTIDE SEQUENCE [LARGE SCALE GENOMIC DNA]</scope>
    <source>
        <strain evidence="1 2">BK-1</strain>
    </source>
</reference>
<dbReference type="AlphaFoldDB" id="A0A558E0Y7"/>
<organism evidence="1 2">
    <name type="scientific">Sedimenticola selenatireducens</name>
    <dbReference type="NCBI Taxonomy" id="191960"/>
    <lineage>
        <taxon>Bacteria</taxon>
        <taxon>Pseudomonadati</taxon>
        <taxon>Pseudomonadota</taxon>
        <taxon>Gammaproteobacteria</taxon>
        <taxon>Chromatiales</taxon>
        <taxon>Sedimenticolaceae</taxon>
        <taxon>Sedimenticola</taxon>
    </lineage>
</organism>
<evidence type="ECO:0000313" key="2">
    <source>
        <dbReference type="Proteomes" id="UP000316649"/>
    </source>
</evidence>
<proteinExistence type="predicted"/>
<gene>
    <name evidence="1" type="ORF">FHP88_08915</name>
</gene>
<keyword evidence="2" id="KW-1185">Reference proteome</keyword>
<name>A0A558E0Y7_9GAMM</name>
<sequence length="106" mass="12061">MIWQKNSKYHSDSDQGYRVCACRVSVSAGWLYVAWGPERAEWKEIIKFMRTRYGDVDQVRQYGLLAHYSMGEPVPGPRECLGVFGSPEEAKGVCGEHWEINDDCAA</sequence>
<dbReference type="Proteomes" id="UP000316649">
    <property type="component" value="Unassembled WGS sequence"/>
</dbReference>
<evidence type="ECO:0000313" key="1">
    <source>
        <dbReference type="EMBL" id="TVO75124.1"/>
    </source>
</evidence>
<accession>A0A558E0Y7</accession>
<protein>
    <submittedName>
        <fullName evidence="1">Uncharacterized protein</fullName>
    </submittedName>
</protein>
<dbReference type="RefSeq" id="WP_144358697.1">
    <property type="nucleotide sequence ID" value="NZ_VMNH01000009.1"/>
</dbReference>
<dbReference type="EMBL" id="VMNH01000009">
    <property type="protein sequence ID" value="TVO75124.1"/>
    <property type="molecule type" value="Genomic_DNA"/>
</dbReference>
<comment type="caution">
    <text evidence="1">The sequence shown here is derived from an EMBL/GenBank/DDBJ whole genome shotgun (WGS) entry which is preliminary data.</text>
</comment>